<name>A0A4R3KKM9_9BACI</name>
<keyword evidence="8" id="KW-0282">Flagellum</keyword>
<dbReference type="EMBL" id="SMAB01000005">
    <property type="protein sequence ID" value="TCS83303.1"/>
    <property type="molecule type" value="Genomic_DNA"/>
</dbReference>
<keyword evidence="8" id="KW-0966">Cell projection</keyword>
<evidence type="ECO:0000256" key="7">
    <source>
        <dbReference type="ARBA" id="ARBA00093797"/>
    </source>
</evidence>
<evidence type="ECO:0000256" key="5">
    <source>
        <dbReference type="ARBA" id="ARBA00093765"/>
    </source>
</evidence>
<evidence type="ECO:0000256" key="4">
    <source>
        <dbReference type="ARBA" id="ARBA00023186"/>
    </source>
</evidence>
<evidence type="ECO:0000313" key="8">
    <source>
        <dbReference type="EMBL" id="TCS83303.1"/>
    </source>
</evidence>
<proteinExistence type="inferred from homology"/>
<comment type="subcellular location">
    <subcellularLocation>
        <location evidence="1">Cytoplasm</location>
        <location evidence="1">Cytosol</location>
    </subcellularLocation>
</comment>
<dbReference type="RefSeq" id="WP_132767711.1">
    <property type="nucleotide sequence ID" value="NZ_SMAB01000005.1"/>
</dbReference>
<evidence type="ECO:0000256" key="1">
    <source>
        <dbReference type="ARBA" id="ARBA00004514"/>
    </source>
</evidence>
<evidence type="ECO:0000256" key="6">
    <source>
        <dbReference type="ARBA" id="ARBA00093785"/>
    </source>
</evidence>
<evidence type="ECO:0000256" key="2">
    <source>
        <dbReference type="ARBA" id="ARBA00022490"/>
    </source>
</evidence>
<organism evidence="8 9">
    <name type="scientific">Tepidibacillus fermentans</name>
    <dbReference type="NCBI Taxonomy" id="1281767"/>
    <lineage>
        <taxon>Bacteria</taxon>
        <taxon>Bacillati</taxon>
        <taxon>Bacillota</taxon>
        <taxon>Bacilli</taxon>
        <taxon>Bacillales</taxon>
        <taxon>Bacillaceae</taxon>
        <taxon>Tepidibacillus</taxon>
    </lineage>
</organism>
<comment type="caution">
    <text evidence="8">The sequence shown here is derived from an EMBL/GenBank/DDBJ whole genome shotgun (WGS) entry which is preliminary data.</text>
</comment>
<keyword evidence="8" id="KW-0969">Cilium</keyword>
<comment type="similarity">
    <text evidence="6">Belongs to the bacillales FliT family.</text>
</comment>
<keyword evidence="2" id="KW-0963">Cytoplasm</keyword>
<dbReference type="OrthoDB" id="2353131at2"/>
<evidence type="ECO:0000313" key="9">
    <source>
        <dbReference type="Proteomes" id="UP000295788"/>
    </source>
</evidence>
<dbReference type="Pfam" id="PF05400">
    <property type="entry name" value="FliT"/>
    <property type="match status" value="1"/>
</dbReference>
<accession>A0A4R3KKM9</accession>
<keyword evidence="4" id="KW-0143">Chaperone</keyword>
<dbReference type="InterPro" id="IPR008622">
    <property type="entry name" value="FliT"/>
</dbReference>
<comment type="function">
    <text evidence="5">May act as an export chaperone for the filament capping protein FliD.</text>
</comment>
<gene>
    <name evidence="8" type="ORF">EDD72_10543</name>
</gene>
<keyword evidence="3" id="KW-1005">Bacterial flagellum biogenesis</keyword>
<dbReference type="AlphaFoldDB" id="A0A4R3KKM9"/>
<reference evidence="8 9" key="1">
    <citation type="submission" date="2019-03" db="EMBL/GenBank/DDBJ databases">
        <title>Genomic Encyclopedia of Type Strains, Phase IV (KMG-IV): sequencing the most valuable type-strain genomes for metagenomic binning, comparative biology and taxonomic classification.</title>
        <authorList>
            <person name="Goeker M."/>
        </authorList>
    </citation>
    <scope>NUCLEOTIDE SEQUENCE [LARGE SCALE GENOMIC DNA]</scope>
    <source>
        <strain evidence="8 9">DSM 23802</strain>
    </source>
</reference>
<protein>
    <recommendedName>
        <fullName evidence="7">Flagellar protein FliT</fullName>
    </recommendedName>
</protein>
<sequence length="118" mass="14285">MNLVEQIYQITIQLYQHLQKEPNKDKREEYIAQIQNYLDQREKLIDELKGKTEYTDEEKELGKKIVGYNQAIDLLLERIYRSIEADVRQTKERKKLHQTYNNPYQGLSVDGMFFDKRK</sequence>
<dbReference type="Proteomes" id="UP000295788">
    <property type="component" value="Unassembled WGS sequence"/>
</dbReference>
<evidence type="ECO:0000256" key="3">
    <source>
        <dbReference type="ARBA" id="ARBA00022795"/>
    </source>
</evidence>
<keyword evidence="9" id="KW-1185">Reference proteome</keyword>